<dbReference type="PROSITE" id="PS50111">
    <property type="entry name" value="CHEMOTAXIS_TRANSDUC_2"/>
    <property type="match status" value="1"/>
</dbReference>
<dbReference type="PANTHER" id="PTHR32089">
    <property type="entry name" value="METHYL-ACCEPTING CHEMOTAXIS PROTEIN MCPB"/>
    <property type="match status" value="1"/>
</dbReference>
<gene>
    <name evidence="11" type="ORF">H9895_02870</name>
</gene>
<dbReference type="SMART" id="SM00283">
    <property type="entry name" value="MA"/>
    <property type="match status" value="1"/>
</dbReference>
<dbReference type="GO" id="GO:0005886">
    <property type="term" value="C:plasma membrane"/>
    <property type="evidence" value="ECO:0007669"/>
    <property type="project" value="UniProtKB-SubCell"/>
</dbReference>
<evidence type="ECO:0000256" key="8">
    <source>
        <dbReference type="SAM" id="Phobius"/>
    </source>
</evidence>
<reference evidence="11" key="1">
    <citation type="journal article" date="2021" name="PeerJ">
        <title>Extensive microbial diversity within the chicken gut microbiome revealed by metagenomics and culture.</title>
        <authorList>
            <person name="Gilroy R."/>
            <person name="Ravi A."/>
            <person name="Getino M."/>
            <person name="Pursley I."/>
            <person name="Horton D.L."/>
            <person name="Alikhan N.F."/>
            <person name="Baker D."/>
            <person name="Gharbi K."/>
            <person name="Hall N."/>
            <person name="Watson M."/>
            <person name="Adriaenssens E.M."/>
            <person name="Foster-Nyarko E."/>
            <person name="Jarju S."/>
            <person name="Secka A."/>
            <person name="Antonio M."/>
            <person name="Oren A."/>
            <person name="Chaudhuri R.R."/>
            <person name="La Ragione R."/>
            <person name="Hildebrand F."/>
            <person name="Pallen M.J."/>
        </authorList>
    </citation>
    <scope>NUCLEOTIDE SEQUENCE</scope>
    <source>
        <strain evidence="11">CHK169-2315</strain>
    </source>
</reference>
<keyword evidence="7" id="KW-0175">Coiled coil</keyword>
<feature type="transmembrane region" description="Helical" evidence="8">
    <location>
        <begin position="160"/>
        <end position="180"/>
    </location>
</feature>
<keyword evidence="3 8" id="KW-0472">Membrane</keyword>
<keyword evidence="8" id="KW-0812">Transmembrane</keyword>
<evidence type="ECO:0000256" key="3">
    <source>
        <dbReference type="ARBA" id="ARBA00023136"/>
    </source>
</evidence>
<proteinExistence type="inferred from homology"/>
<evidence type="ECO:0000256" key="4">
    <source>
        <dbReference type="ARBA" id="ARBA00023224"/>
    </source>
</evidence>
<evidence type="ECO:0000256" key="5">
    <source>
        <dbReference type="ARBA" id="ARBA00029447"/>
    </source>
</evidence>
<evidence type="ECO:0000259" key="10">
    <source>
        <dbReference type="PROSITE" id="PS50885"/>
    </source>
</evidence>
<feature type="coiled-coil region" evidence="7">
    <location>
        <begin position="502"/>
        <end position="532"/>
    </location>
</feature>
<dbReference type="Gene3D" id="1.10.287.950">
    <property type="entry name" value="Methyl-accepting chemotaxis protein"/>
    <property type="match status" value="1"/>
</dbReference>
<keyword evidence="4 6" id="KW-0807">Transducer</keyword>
<organism evidence="11 12">
    <name type="scientific">Candidatus Pseudogracilibacillus intestinigallinarum</name>
    <dbReference type="NCBI Taxonomy" id="2838742"/>
    <lineage>
        <taxon>Bacteria</taxon>
        <taxon>Bacillati</taxon>
        <taxon>Bacillota</taxon>
        <taxon>Bacilli</taxon>
        <taxon>Bacillales</taxon>
        <taxon>Bacillaceae</taxon>
        <taxon>Pseudogracilibacillus</taxon>
    </lineage>
</organism>
<feature type="transmembrane region" description="Helical" evidence="8">
    <location>
        <begin position="131"/>
        <end position="154"/>
    </location>
</feature>
<dbReference type="PANTHER" id="PTHR32089:SF112">
    <property type="entry name" value="LYSOZYME-LIKE PROTEIN-RELATED"/>
    <property type="match status" value="1"/>
</dbReference>
<accession>A0A9D1TJA6</accession>
<comment type="subcellular location">
    <subcellularLocation>
        <location evidence="1">Cell membrane</location>
    </subcellularLocation>
</comment>
<evidence type="ECO:0000259" key="9">
    <source>
        <dbReference type="PROSITE" id="PS50111"/>
    </source>
</evidence>
<sequence length="539" mass="59858">MEKLIKTSKARQALMKVEETAKQIEYLIQQEADFEKNYVALHDELDRALGRDEYFVIVDATGKSYIHTNRLLEGTVFSDAVGLQAANTSKGLLQVYERLTGEVLIDGSCPLVTINGKQYNLRIGRIVHQHVLLPMLAMCAIVPAILIYGLAWLLQVDTGPSVAISVSVLIGGFVVTYSMYTYVMRAHQKWQTITRDISAGNLTREIQNQSRNEFHQIGFEINKMVIGMKRMVEDLAQSSEMITNVSRDQRDEATNLSETFKQIAETMQSFQGGAENQLASLQSASAMVQTMIRGVKNMDEQIEDTLSISKEANQAAEEGHGAIQQSEKTMLQLEQSILQSAETISAVAEDVDQVIQKVSLITQIAEQTNLLALNASIEAARAGEAGSGFSVVATEVRKLAEDTNEFAKDIFVQLEKTREEMKDAVHQVTENKDAFQEGIEIVQIAGRSIEQLNKASNQSNEAVMKNSAYAEELTKDGAHLEEIIEDINTIAESFTEQVIKTVANLEEQVEGVHRLAEDAQELTEQATTLDRTVHKFTLH</sequence>
<comment type="similarity">
    <text evidence="5">Belongs to the methyl-accepting chemotaxis (MCP) protein family.</text>
</comment>
<evidence type="ECO:0000256" key="2">
    <source>
        <dbReference type="ARBA" id="ARBA00022475"/>
    </source>
</evidence>
<reference evidence="11" key="2">
    <citation type="submission" date="2021-04" db="EMBL/GenBank/DDBJ databases">
        <authorList>
            <person name="Gilroy R."/>
        </authorList>
    </citation>
    <scope>NUCLEOTIDE SEQUENCE</scope>
    <source>
        <strain evidence="11">CHK169-2315</strain>
    </source>
</reference>
<dbReference type="Pfam" id="PF00015">
    <property type="entry name" value="MCPsignal"/>
    <property type="match status" value="1"/>
</dbReference>
<dbReference type="InterPro" id="IPR004089">
    <property type="entry name" value="MCPsignal_dom"/>
</dbReference>
<dbReference type="InterPro" id="IPR003660">
    <property type="entry name" value="HAMP_dom"/>
</dbReference>
<evidence type="ECO:0000256" key="1">
    <source>
        <dbReference type="ARBA" id="ARBA00004236"/>
    </source>
</evidence>
<dbReference type="EMBL" id="DXHX01000040">
    <property type="protein sequence ID" value="HIV74005.1"/>
    <property type="molecule type" value="Genomic_DNA"/>
</dbReference>
<feature type="domain" description="HAMP" evidence="10">
    <location>
        <begin position="194"/>
        <end position="233"/>
    </location>
</feature>
<protein>
    <submittedName>
        <fullName evidence="11">Methyl-accepting chemotaxis protein</fullName>
    </submittedName>
</protein>
<dbReference type="AlphaFoldDB" id="A0A9D1TJA6"/>
<keyword evidence="8" id="KW-1133">Transmembrane helix</keyword>
<feature type="domain" description="Methyl-accepting transducer" evidence="9">
    <location>
        <begin position="252"/>
        <end position="491"/>
    </location>
</feature>
<evidence type="ECO:0000256" key="7">
    <source>
        <dbReference type="SAM" id="Coils"/>
    </source>
</evidence>
<dbReference type="Proteomes" id="UP000823937">
    <property type="component" value="Unassembled WGS sequence"/>
</dbReference>
<dbReference type="PROSITE" id="PS50885">
    <property type="entry name" value="HAMP"/>
    <property type="match status" value="1"/>
</dbReference>
<dbReference type="GO" id="GO:0007165">
    <property type="term" value="P:signal transduction"/>
    <property type="evidence" value="ECO:0007669"/>
    <property type="project" value="UniProtKB-KW"/>
</dbReference>
<keyword evidence="2" id="KW-1003">Cell membrane</keyword>
<dbReference type="SUPFAM" id="SSF58104">
    <property type="entry name" value="Methyl-accepting chemotaxis protein (MCP) signaling domain"/>
    <property type="match status" value="1"/>
</dbReference>
<evidence type="ECO:0000313" key="12">
    <source>
        <dbReference type="Proteomes" id="UP000823937"/>
    </source>
</evidence>
<evidence type="ECO:0000256" key="6">
    <source>
        <dbReference type="PROSITE-ProRule" id="PRU00284"/>
    </source>
</evidence>
<evidence type="ECO:0000313" key="11">
    <source>
        <dbReference type="EMBL" id="HIV74005.1"/>
    </source>
</evidence>
<name>A0A9D1TJA6_9BACI</name>
<comment type="caution">
    <text evidence="11">The sequence shown here is derived from an EMBL/GenBank/DDBJ whole genome shotgun (WGS) entry which is preliminary data.</text>
</comment>